<dbReference type="InterPro" id="IPR036390">
    <property type="entry name" value="WH_DNA-bd_sf"/>
</dbReference>
<comment type="caution">
    <text evidence="2">The sequence shown here is derived from an EMBL/GenBank/DDBJ whole genome shotgun (WGS) entry which is preliminary data.</text>
</comment>
<dbReference type="GO" id="GO:0003700">
    <property type="term" value="F:DNA-binding transcription factor activity"/>
    <property type="evidence" value="ECO:0007669"/>
    <property type="project" value="InterPro"/>
</dbReference>
<dbReference type="Gene3D" id="1.10.10.10">
    <property type="entry name" value="Winged helix-like DNA-binding domain superfamily/Winged helix DNA-binding domain"/>
    <property type="match status" value="1"/>
</dbReference>
<accession>A0A4R8CP39</accession>
<dbReference type="RefSeq" id="WP_202871608.1">
    <property type="nucleotide sequence ID" value="NZ_SODP01000001.1"/>
</dbReference>
<protein>
    <submittedName>
        <fullName evidence="2">DNA-binding MarR family transcriptional regulator</fullName>
    </submittedName>
</protein>
<dbReference type="GO" id="GO:0003677">
    <property type="term" value="F:DNA binding"/>
    <property type="evidence" value="ECO:0007669"/>
    <property type="project" value="UniProtKB-KW"/>
</dbReference>
<evidence type="ECO:0000313" key="2">
    <source>
        <dbReference type="EMBL" id="TDW77916.1"/>
    </source>
</evidence>
<dbReference type="PANTHER" id="PTHR33164:SF99">
    <property type="entry name" value="MARR FAMILY REGULATORY PROTEIN"/>
    <property type="match status" value="1"/>
</dbReference>
<dbReference type="SMART" id="SM00347">
    <property type="entry name" value="HTH_MARR"/>
    <property type="match status" value="1"/>
</dbReference>
<keyword evidence="3" id="KW-1185">Reference proteome</keyword>
<dbReference type="InterPro" id="IPR036388">
    <property type="entry name" value="WH-like_DNA-bd_sf"/>
</dbReference>
<gene>
    <name evidence="2" type="ORF">EV653_3094</name>
</gene>
<dbReference type="PANTHER" id="PTHR33164">
    <property type="entry name" value="TRANSCRIPTIONAL REGULATOR, MARR FAMILY"/>
    <property type="match status" value="1"/>
</dbReference>
<dbReference type="Pfam" id="PF12802">
    <property type="entry name" value="MarR_2"/>
    <property type="match status" value="1"/>
</dbReference>
<evidence type="ECO:0000313" key="3">
    <source>
        <dbReference type="Proteomes" id="UP000295146"/>
    </source>
</evidence>
<dbReference type="PRINTS" id="PR00598">
    <property type="entry name" value="HTHMARR"/>
</dbReference>
<organism evidence="2 3">
    <name type="scientific">Kribbella pratensis</name>
    <dbReference type="NCBI Taxonomy" id="2512112"/>
    <lineage>
        <taxon>Bacteria</taxon>
        <taxon>Bacillati</taxon>
        <taxon>Actinomycetota</taxon>
        <taxon>Actinomycetes</taxon>
        <taxon>Propionibacteriales</taxon>
        <taxon>Kribbellaceae</taxon>
        <taxon>Kribbella</taxon>
    </lineage>
</organism>
<dbReference type="PROSITE" id="PS50995">
    <property type="entry name" value="HTH_MARR_2"/>
    <property type="match status" value="1"/>
</dbReference>
<dbReference type="InterPro" id="IPR000835">
    <property type="entry name" value="HTH_MarR-typ"/>
</dbReference>
<feature type="domain" description="HTH marR-type" evidence="1">
    <location>
        <begin position="1"/>
        <end position="147"/>
    </location>
</feature>
<sequence length="164" mass="18552">MSDTPWLSEEEMRAWLAYIDLSTLLGDYLERQLQRDAGLSHATYNLLSRLSVAPDRSLRMSELAEHLKVTRSRLSHALSALEKRGWARRTDDPTDQRGQLAVLTDEGFAVLAAAAAGHVAAARRAMFDHLTPDQVRQFAEIGEAIIKGLTHEDDYQAELPWRRR</sequence>
<dbReference type="SUPFAM" id="SSF46785">
    <property type="entry name" value="Winged helix' DNA-binding domain"/>
    <property type="match status" value="1"/>
</dbReference>
<evidence type="ECO:0000259" key="1">
    <source>
        <dbReference type="PROSITE" id="PS50995"/>
    </source>
</evidence>
<name>A0A4R8CP39_9ACTN</name>
<proteinExistence type="predicted"/>
<dbReference type="Proteomes" id="UP000295146">
    <property type="component" value="Unassembled WGS sequence"/>
</dbReference>
<dbReference type="AlphaFoldDB" id="A0A4R8CP39"/>
<keyword evidence="2" id="KW-0238">DNA-binding</keyword>
<dbReference type="GO" id="GO:0006950">
    <property type="term" value="P:response to stress"/>
    <property type="evidence" value="ECO:0007669"/>
    <property type="project" value="TreeGrafter"/>
</dbReference>
<dbReference type="InterPro" id="IPR039422">
    <property type="entry name" value="MarR/SlyA-like"/>
</dbReference>
<dbReference type="EMBL" id="SODP01000001">
    <property type="protein sequence ID" value="TDW77916.1"/>
    <property type="molecule type" value="Genomic_DNA"/>
</dbReference>
<reference evidence="2 3" key="1">
    <citation type="submission" date="2019-03" db="EMBL/GenBank/DDBJ databases">
        <title>Genomic Encyclopedia of Type Strains, Phase III (KMG-III): the genomes of soil and plant-associated and newly described type strains.</title>
        <authorList>
            <person name="Whitman W."/>
        </authorList>
    </citation>
    <scope>NUCLEOTIDE SEQUENCE [LARGE SCALE GENOMIC DNA]</scope>
    <source>
        <strain evidence="2 3">VKM Ac-2573</strain>
    </source>
</reference>